<dbReference type="PANTHER" id="PTHR10414">
    <property type="entry name" value="ETHANOLAMINEPHOSPHOTRANSFERASE"/>
    <property type="match status" value="1"/>
</dbReference>
<evidence type="ECO:0000256" key="3">
    <source>
        <dbReference type="ARBA" id="ARBA00005189"/>
    </source>
</evidence>
<evidence type="ECO:0000256" key="6">
    <source>
        <dbReference type="ARBA" id="ARBA00022692"/>
    </source>
</evidence>
<keyword evidence="17" id="KW-1185">Reference proteome</keyword>
<dbReference type="AlphaFoldDB" id="A0AAV5QLI7"/>
<sequence length="426" mass="47934">MGIFIQNLENLKNYKYQGEDRSIVTKYFLKPYWWSNFVKVFPHWFAPNLVTLSGFGFIVANILTCLYYDPYLDNPDVPSWTIVSYAIGLFMYQTFDACDGMQARKTGQSGPLGELFDHCVDALNTSLSVIIFASVTKMGYGWMFIISQFAVLANFYLSTWEEYHTHILFLSEFSGPVEGILMIVILYLATAYYGSSIWTVEWFRVNLVSFLPSGLINILSYLGFVQLTIDQEGLLSAFASVDASSIYIILGSGSLYFNIISAYNNVKRIYAKNKSIDYLKESHKAIKGLVPFAMYYASVVAFLIVSTPHIFTNTSSFLPFVLQIGTSMAFTVGRIIISHLTLSEFPHRLPTLYLPTLQVAAYGLVKFLNWSSGVGIALDVAVNNIAWAGFGISMGIYGCFIAEIITEISSFLDIWVLRIKHPKKLD</sequence>
<keyword evidence="7 15" id="KW-1133">Transmembrane helix</keyword>
<dbReference type="InterPro" id="IPR048254">
    <property type="entry name" value="CDP_ALCOHOL_P_TRANSF_CS"/>
</dbReference>
<keyword evidence="10" id="KW-1208">Phospholipid metabolism</keyword>
<dbReference type="Gene3D" id="1.20.120.1760">
    <property type="match status" value="1"/>
</dbReference>
<protein>
    <recommendedName>
        <fullName evidence="12">diacylglycerol cholinephosphotransferase</fullName>
        <ecNumber evidence="12">2.7.8.2</ecNumber>
    </recommendedName>
</protein>
<evidence type="ECO:0000256" key="8">
    <source>
        <dbReference type="ARBA" id="ARBA00023136"/>
    </source>
</evidence>
<evidence type="ECO:0000256" key="4">
    <source>
        <dbReference type="ARBA" id="ARBA00010441"/>
    </source>
</evidence>
<evidence type="ECO:0000313" key="17">
    <source>
        <dbReference type="Proteomes" id="UP001360560"/>
    </source>
</evidence>
<dbReference type="FunFam" id="1.20.120.1760:FF:000012">
    <property type="entry name" value="sn-1,2-diacylglycerol cholinephosphotransferase"/>
    <property type="match status" value="1"/>
</dbReference>
<dbReference type="InterPro" id="IPR014472">
    <property type="entry name" value="CHOPT"/>
</dbReference>
<feature type="transmembrane region" description="Helical" evidence="15">
    <location>
        <begin position="205"/>
        <end position="224"/>
    </location>
</feature>
<feature type="transmembrane region" description="Helical" evidence="15">
    <location>
        <begin position="385"/>
        <end position="417"/>
    </location>
</feature>
<keyword evidence="8 15" id="KW-0472">Membrane</keyword>
<dbReference type="PROSITE" id="PS00379">
    <property type="entry name" value="CDP_ALCOHOL_P_TRANSF"/>
    <property type="match status" value="1"/>
</dbReference>
<keyword evidence="5 14" id="KW-0808">Transferase</keyword>
<gene>
    <name evidence="16" type="ORF">DASC09_029730</name>
</gene>
<keyword evidence="9" id="KW-0444">Lipid biosynthesis</keyword>
<dbReference type="Proteomes" id="UP001360560">
    <property type="component" value="Unassembled WGS sequence"/>
</dbReference>
<dbReference type="PIRSF" id="PIRSF015665">
    <property type="entry name" value="CHOPT"/>
    <property type="match status" value="1"/>
</dbReference>
<evidence type="ECO:0000256" key="2">
    <source>
        <dbReference type="ARBA" id="ARBA00004127"/>
    </source>
</evidence>
<reference evidence="16 17" key="1">
    <citation type="journal article" date="2023" name="Elife">
        <title>Identification of key yeast species and microbe-microbe interactions impacting larval growth of Drosophila in the wild.</title>
        <authorList>
            <person name="Mure A."/>
            <person name="Sugiura Y."/>
            <person name="Maeda R."/>
            <person name="Honda K."/>
            <person name="Sakurai N."/>
            <person name="Takahashi Y."/>
            <person name="Watada M."/>
            <person name="Katoh T."/>
            <person name="Gotoh A."/>
            <person name="Gotoh Y."/>
            <person name="Taniguchi I."/>
            <person name="Nakamura K."/>
            <person name="Hayashi T."/>
            <person name="Katayama T."/>
            <person name="Uemura T."/>
            <person name="Hattori Y."/>
        </authorList>
    </citation>
    <scope>NUCLEOTIDE SEQUENCE [LARGE SCALE GENOMIC DNA]</scope>
    <source>
        <strain evidence="16 17">SC-9</strain>
    </source>
</reference>
<dbReference type="GO" id="GO:0004142">
    <property type="term" value="F:diacylglycerol cholinephosphotransferase activity"/>
    <property type="evidence" value="ECO:0007669"/>
    <property type="project" value="UniProtKB-EC"/>
</dbReference>
<dbReference type="GeneID" id="90073627"/>
<evidence type="ECO:0000256" key="5">
    <source>
        <dbReference type="ARBA" id="ARBA00022679"/>
    </source>
</evidence>
<keyword evidence="6 15" id="KW-0812">Transmembrane</keyword>
<evidence type="ECO:0000256" key="10">
    <source>
        <dbReference type="ARBA" id="ARBA00023264"/>
    </source>
</evidence>
<comment type="cofactor">
    <cofactor evidence="1">
        <name>Mg(2+)</name>
        <dbReference type="ChEBI" id="CHEBI:18420"/>
    </cofactor>
</comment>
<dbReference type="EMBL" id="BTFZ01000010">
    <property type="protein sequence ID" value="GMM35648.1"/>
    <property type="molecule type" value="Genomic_DNA"/>
</dbReference>
<evidence type="ECO:0000256" key="13">
    <source>
        <dbReference type="ARBA" id="ARBA00051857"/>
    </source>
</evidence>
<name>A0AAV5QLI7_9ASCO</name>
<organism evidence="16 17">
    <name type="scientific">Saccharomycopsis crataegensis</name>
    <dbReference type="NCBI Taxonomy" id="43959"/>
    <lineage>
        <taxon>Eukaryota</taxon>
        <taxon>Fungi</taxon>
        <taxon>Dikarya</taxon>
        <taxon>Ascomycota</taxon>
        <taxon>Saccharomycotina</taxon>
        <taxon>Saccharomycetes</taxon>
        <taxon>Saccharomycopsidaceae</taxon>
        <taxon>Saccharomycopsis</taxon>
    </lineage>
</organism>
<feature type="transmembrane region" description="Helical" evidence="15">
    <location>
        <begin position="44"/>
        <end position="68"/>
    </location>
</feature>
<dbReference type="EC" id="2.7.8.2" evidence="12"/>
<comment type="catalytic activity">
    <reaction evidence="13">
        <text>CDP-N,N-dimethylethanolamine + a 1,2-diacyl-sn-glycerol = a 1,2-diacyl-sn-glycero-3-phospho-N,N-dimethylethanolamine + CMP + H(+)</text>
        <dbReference type="Rhea" id="RHEA:33775"/>
        <dbReference type="ChEBI" id="CHEBI:15378"/>
        <dbReference type="ChEBI" id="CHEBI:17815"/>
        <dbReference type="ChEBI" id="CHEBI:60377"/>
        <dbReference type="ChEBI" id="CHEBI:64572"/>
        <dbReference type="ChEBI" id="CHEBI:65117"/>
    </reaction>
    <physiologicalReaction direction="left-to-right" evidence="13">
        <dbReference type="Rhea" id="RHEA:33776"/>
    </physiologicalReaction>
</comment>
<dbReference type="InterPro" id="IPR043130">
    <property type="entry name" value="CDP-OH_PTrfase_TM_dom"/>
</dbReference>
<dbReference type="PANTHER" id="PTHR10414:SF37">
    <property type="entry name" value="BB IN A BOXCAR, ISOFORM C"/>
    <property type="match status" value="1"/>
</dbReference>
<evidence type="ECO:0000256" key="14">
    <source>
        <dbReference type="RuleBase" id="RU003750"/>
    </source>
</evidence>
<comment type="caution">
    <text evidence="16">The sequence shown here is derived from an EMBL/GenBank/DDBJ whole genome shotgun (WGS) entry which is preliminary data.</text>
</comment>
<feature type="transmembrane region" description="Helical" evidence="15">
    <location>
        <begin position="317"/>
        <end position="337"/>
    </location>
</feature>
<accession>A0AAV5QLI7</accession>
<dbReference type="RefSeq" id="XP_064852648.1">
    <property type="nucleotide sequence ID" value="XM_064996576.1"/>
</dbReference>
<comment type="similarity">
    <text evidence="4 14">Belongs to the CDP-alcohol phosphatidyltransferase class-I family.</text>
</comment>
<keyword evidence="9" id="KW-0594">Phospholipid biosynthesis</keyword>
<keyword evidence="9" id="KW-0443">Lipid metabolism</keyword>
<evidence type="ECO:0000256" key="11">
    <source>
        <dbReference type="ARBA" id="ARBA00037890"/>
    </source>
</evidence>
<feature type="transmembrane region" description="Helical" evidence="15">
    <location>
        <begin position="285"/>
        <end position="305"/>
    </location>
</feature>
<comment type="pathway">
    <text evidence="11">Phospholipid metabolism; phosphatidylcholine biosynthesis; phosphatidylcholine from phosphocholine: step 2/2.</text>
</comment>
<evidence type="ECO:0000256" key="9">
    <source>
        <dbReference type="ARBA" id="ARBA00023209"/>
    </source>
</evidence>
<evidence type="ECO:0000256" key="7">
    <source>
        <dbReference type="ARBA" id="ARBA00022989"/>
    </source>
</evidence>
<dbReference type="Pfam" id="PF01066">
    <property type="entry name" value="CDP-OH_P_transf"/>
    <property type="match status" value="1"/>
</dbReference>
<evidence type="ECO:0000256" key="12">
    <source>
        <dbReference type="ARBA" id="ARBA00038987"/>
    </source>
</evidence>
<dbReference type="GO" id="GO:0012505">
    <property type="term" value="C:endomembrane system"/>
    <property type="evidence" value="ECO:0007669"/>
    <property type="project" value="UniProtKB-SubCell"/>
</dbReference>
<evidence type="ECO:0000256" key="15">
    <source>
        <dbReference type="SAM" id="Phobius"/>
    </source>
</evidence>
<feature type="transmembrane region" description="Helical" evidence="15">
    <location>
        <begin position="349"/>
        <end position="365"/>
    </location>
</feature>
<feature type="transmembrane region" description="Helical" evidence="15">
    <location>
        <begin position="77"/>
        <end position="95"/>
    </location>
</feature>
<feature type="transmembrane region" description="Helical" evidence="15">
    <location>
        <begin position="177"/>
        <end position="193"/>
    </location>
</feature>
<feature type="transmembrane region" description="Helical" evidence="15">
    <location>
        <begin position="244"/>
        <end position="264"/>
    </location>
</feature>
<feature type="transmembrane region" description="Helical" evidence="15">
    <location>
        <begin position="140"/>
        <end position="157"/>
    </location>
</feature>
<evidence type="ECO:0000313" key="16">
    <source>
        <dbReference type="EMBL" id="GMM35648.1"/>
    </source>
</evidence>
<evidence type="ECO:0000256" key="1">
    <source>
        <dbReference type="ARBA" id="ARBA00001946"/>
    </source>
</evidence>
<dbReference type="InterPro" id="IPR000462">
    <property type="entry name" value="CDP-OH_P_trans"/>
</dbReference>
<proteinExistence type="inferred from homology"/>
<dbReference type="GO" id="GO:0016020">
    <property type="term" value="C:membrane"/>
    <property type="evidence" value="ECO:0007669"/>
    <property type="project" value="InterPro"/>
</dbReference>
<comment type="pathway">
    <text evidence="3">Lipid metabolism.</text>
</comment>
<comment type="subcellular location">
    <subcellularLocation>
        <location evidence="2">Endomembrane system</location>
        <topology evidence="2">Multi-pass membrane protein</topology>
    </subcellularLocation>
</comment>